<evidence type="ECO:0000313" key="1">
    <source>
        <dbReference type="EMBL" id="MBA4650621.1"/>
    </source>
</evidence>
<reference evidence="1" key="1">
    <citation type="journal article" date="2013" name="J. Plant Res.">
        <title>Effect of fungi and light on seed germination of three Opuntia species from semiarid lands of central Mexico.</title>
        <authorList>
            <person name="Delgado-Sanchez P."/>
            <person name="Jimenez-Bremont J.F."/>
            <person name="Guerrero-Gonzalez Mde L."/>
            <person name="Flores J."/>
        </authorList>
    </citation>
    <scope>NUCLEOTIDE SEQUENCE</scope>
    <source>
        <tissue evidence="1">Cladode</tissue>
    </source>
</reference>
<organism evidence="1">
    <name type="scientific">Opuntia streptacantha</name>
    <name type="common">Prickly pear cactus</name>
    <name type="synonym">Opuntia cardona</name>
    <dbReference type="NCBI Taxonomy" id="393608"/>
    <lineage>
        <taxon>Eukaryota</taxon>
        <taxon>Viridiplantae</taxon>
        <taxon>Streptophyta</taxon>
        <taxon>Embryophyta</taxon>
        <taxon>Tracheophyta</taxon>
        <taxon>Spermatophyta</taxon>
        <taxon>Magnoliopsida</taxon>
        <taxon>eudicotyledons</taxon>
        <taxon>Gunneridae</taxon>
        <taxon>Pentapetalae</taxon>
        <taxon>Caryophyllales</taxon>
        <taxon>Cactineae</taxon>
        <taxon>Cactaceae</taxon>
        <taxon>Opuntioideae</taxon>
        <taxon>Opuntia</taxon>
    </lineage>
</organism>
<protein>
    <submittedName>
        <fullName evidence="1">Uncharacterized protein</fullName>
    </submittedName>
</protein>
<dbReference type="AlphaFoldDB" id="A0A7C9DSM6"/>
<dbReference type="EMBL" id="GISG01165829">
    <property type="protein sequence ID" value="MBA4650621.1"/>
    <property type="molecule type" value="Transcribed_RNA"/>
</dbReference>
<proteinExistence type="predicted"/>
<sequence>MGPKEGHAKLFLCMLPHNLIKIKIKDTNCPLNSEFKLNGHGYLRESVILEPNLLDCLVVHEPIFIVSLDVDHVEVRDLNGKDSGTVVASGLRLVDSRLLH</sequence>
<accession>A0A7C9DSM6</accession>
<name>A0A7C9DSM6_OPUST</name>
<reference evidence="1" key="2">
    <citation type="submission" date="2020-07" db="EMBL/GenBank/DDBJ databases">
        <authorList>
            <person name="Vera ALvarez R."/>
            <person name="Arias-Moreno D.M."/>
            <person name="Jimenez-Jacinto V."/>
            <person name="Jimenez-Bremont J.F."/>
            <person name="Swaminathan K."/>
            <person name="Moose S.P."/>
            <person name="Guerrero-Gonzalez M.L."/>
            <person name="Marino-Ramirez L."/>
            <person name="Landsman D."/>
            <person name="Rodriguez-Kessler M."/>
            <person name="Delgado-Sanchez P."/>
        </authorList>
    </citation>
    <scope>NUCLEOTIDE SEQUENCE</scope>
    <source>
        <tissue evidence="1">Cladode</tissue>
    </source>
</reference>